<protein>
    <submittedName>
        <fullName evidence="1">Acetyl esterase</fullName>
    </submittedName>
</protein>
<dbReference type="SUPFAM" id="SSF53474">
    <property type="entry name" value="alpha/beta-Hydrolases"/>
    <property type="match status" value="1"/>
</dbReference>
<dbReference type="EMBL" id="AMCI01002655">
    <property type="protein sequence ID" value="EJX02162.1"/>
    <property type="molecule type" value="Genomic_DNA"/>
</dbReference>
<dbReference type="PANTHER" id="PTHR48098">
    <property type="entry name" value="ENTEROCHELIN ESTERASE-RELATED"/>
    <property type="match status" value="1"/>
</dbReference>
<name>J9G4N2_9ZZZZ</name>
<dbReference type="GO" id="GO:0016747">
    <property type="term" value="F:acyltransferase activity, transferring groups other than amino-acyl groups"/>
    <property type="evidence" value="ECO:0007669"/>
    <property type="project" value="TreeGrafter"/>
</dbReference>
<dbReference type="InterPro" id="IPR050583">
    <property type="entry name" value="Mycobacterial_A85_antigen"/>
</dbReference>
<dbReference type="Gene3D" id="3.40.50.1820">
    <property type="entry name" value="alpha/beta hydrolase"/>
    <property type="match status" value="1"/>
</dbReference>
<accession>J9G4N2</accession>
<dbReference type="InterPro" id="IPR029058">
    <property type="entry name" value="AB_hydrolase_fold"/>
</dbReference>
<evidence type="ECO:0000313" key="1">
    <source>
        <dbReference type="EMBL" id="EJX02162.1"/>
    </source>
</evidence>
<dbReference type="Pfam" id="PF00756">
    <property type="entry name" value="Esterase"/>
    <property type="match status" value="1"/>
</dbReference>
<dbReference type="PANTHER" id="PTHR48098:SF1">
    <property type="entry name" value="DIACYLGLYCEROL ACYLTRANSFERASE_MYCOLYLTRANSFERASE AG85A"/>
    <property type="match status" value="1"/>
</dbReference>
<dbReference type="AlphaFoldDB" id="J9G4N2"/>
<proteinExistence type="predicted"/>
<sequence>MSRLLKFLLFFFLFNMYYSMKKKNLLLVLLLVGLCPAWAAHIDTLSVKSPSMNKHVQVVVVAPDVAFGKNAVACPVIYLLHGYGGNAKTWISIKPNLPQIADERGIMFVCPDGANSWYWDSPRNPSYRYETFVSSELVAYVDSHYNTQATSQKRAITGLSMGGHGALWNALRHPDVFGAAGTTSGGVDIRPFPMNWEIKKQLGEMVAHKKVWDNHTVINQLNIIKNGDVALIIDCGEDDFFLNVNKELHQNLLALKIDHDFITRPGGHTSTYWRNSIDYHILFFEKFFKR</sequence>
<gene>
    <name evidence="1" type="ORF">EVA_09713</name>
</gene>
<dbReference type="InterPro" id="IPR000801">
    <property type="entry name" value="Esterase-like"/>
</dbReference>
<organism evidence="1">
    <name type="scientific">gut metagenome</name>
    <dbReference type="NCBI Taxonomy" id="749906"/>
    <lineage>
        <taxon>unclassified sequences</taxon>
        <taxon>metagenomes</taxon>
        <taxon>organismal metagenomes</taxon>
    </lineage>
</organism>
<comment type="caution">
    <text evidence="1">The sequence shown here is derived from an EMBL/GenBank/DDBJ whole genome shotgun (WGS) entry which is preliminary data.</text>
</comment>
<reference evidence="1" key="1">
    <citation type="journal article" date="2012" name="PLoS ONE">
        <title>Gene sets for utilization of primary and secondary nutrition supplies in the distal gut of endangered iberian lynx.</title>
        <authorList>
            <person name="Alcaide M."/>
            <person name="Messina E."/>
            <person name="Richter M."/>
            <person name="Bargiela R."/>
            <person name="Peplies J."/>
            <person name="Huws S.A."/>
            <person name="Newbold C.J."/>
            <person name="Golyshin P.N."/>
            <person name="Simon M.A."/>
            <person name="Lopez G."/>
            <person name="Yakimov M.M."/>
            <person name="Ferrer M."/>
        </authorList>
    </citation>
    <scope>NUCLEOTIDE SEQUENCE</scope>
</reference>